<sequence length="58" mass="6550">MLELLPGLSSRNYVPDILINKFEAFQRSEHLVVENPVISFSPNVVDYSLDCDIPQSSL</sequence>
<gene>
    <name evidence="1" type="ORF">F2Q69_00041215</name>
</gene>
<accession>A0A8S9NIX1</accession>
<proteinExistence type="predicted"/>
<evidence type="ECO:0000313" key="1">
    <source>
        <dbReference type="EMBL" id="KAF3502376.1"/>
    </source>
</evidence>
<reference evidence="1" key="1">
    <citation type="submission" date="2019-12" db="EMBL/GenBank/DDBJ databases">
        <title>Genome sequencing and annotation of Brassica cretica.</title>
        <authorList>
            <person name="Studholme D.J."/>
            <person name="Sarris P."/>
        </authorList>
    </citation>
    <scope>NUCLEOTIDE SEQUENCE</scope>
    <source>
        <strain evidence="1">PFS-109/04</strain>
        <tissue evidence="1">Leaf</tissue>
    </source>
</reference>
<dbReference type="Proteomes" id="UP000712600">
    <property type="component" value="Unassembled WGS sequence"/>
</dbReference>
<dbReference type="EMBL" id="QGKX02001621">
    <property type="protein sequence ID" value="KAF3502376.1"/>
    <property type="molecule type" value="Genomic_DNA"/>
</dbReference>
<evidence type="ECO:0000313" key="2">
    <source>
        <dbReference type="Proteomes" id="UP000712600"/>
    </source>
</evidence>
<comment type="caution">
    <text evidence="1">The sequence shown here is derived from an EMBL/GenBank/DDBJ whole genome shotgun (WGS) entry which is preliminary data.</text>
</comment>
<organism evidence="1 2">
    <name type="scientific">Brassica cretica</name>
    <name type="common">Mustard</name>
    <dbReference type="NCBI Taxonomy" id="69181"/>
    <lineage>
        <taxon>Eukaryota</taxon>
        <taxon>Viridiplantae</taxon>
        <taxon>Streptophyta</taxon>
        <taxon>Embryophyta</taxon>
        <taxon>Tracheophyta</taxon>
        <taxon>Spermatophyta</taxon>
        <taxon>Magnoliopsida</taxon>
        <taxon>eudicotyledons</taxon>
        <taxon>Gunneridae</taxon>
        <taxon>Pentapetalae</taxon>
        <taxon>rosids</taxon>
        <taxon>malvids</taxon>
        <taxon>Brassicales</taxon>
        <taxon>Brassicaceae</taxon>
        <taxon>Brassiceae</taxon>
        <taxon>Brassica</taxon>
    </lineage>
</organism>
<dbReference type="AlphaFoldDB" id="A0A8S9NIX1"/>
<protein>
    <submittedName>
        <fullName evidence="1">Uncharacterized protein</fullName>
    </submittedName>
</protein>
<name>A0A8S9NIX1_BRACR</name>